<evidence type="ECO:0000313" key="2">
    <source>
        <dbReference type="Proteomes" id="UP000189670"/>
    </source>
</evidence>
<evidence type="ECO:0000313" key="1">
    <source>
        <dbReference type="EMBL" id="ETR65228.1"/>
    </source>
</evidence>
<dbReference type="AlphaFoldDB" id="A0A1V1NRN8"/>
<gene>
    <name evidence="1" type="ORF">OMM_14597</name>
</gene>
<comment type="caution">
    <text evidence="1">The sequence shown here is derived from an EMBL/GenBank/DDBJ whole genome shotgun (WGS) entry which is preliminary data.</text>
</comment>
<dbReference type="Proteomes" id="UP000189670">
    <property type="component" value="Unassembled WGS sequence"/>
</dbReference>
<sequence length="138" mass="15626">MAQLKGLPNVADTYVFTILLTDASTPAKSDSKNFRIQVYDTLTIQTNLLDDAEYEVPYEDHIQVSGGKTPYIWRLVDSRLPDGIQLNHSNGELSGSLMNINTKSSEFTIQVKDNNQPSEIIEKTFTIFVVEKTFNCYR</sequence>
<dbReference type="Pfam" id="PF05345">
    <property type="entry name" value="He_PIG"/>
    <property type="match status" value="1"/>
</dbReference>
<dbReference type="Gene3D" id="2.60.40.10">
    <property type="entry name" value="Immunoglobulins"/>
    <property type="match status" value="1"/>
</dbReference>
<protein>
    <recommendedName>
        <fullName evidence="3">Dystroglycan-type cadherin-like domain-containing protein</fullName>
    </recommendedName>
</protein>
<reference evidence="2" key="1">
    <citation type="submission" date="2012-11" db="EMBL/GenBank/DDBJ databases">
        <authorList>
            <person name="Lucero-Rivera Y.E."/>
            <person name="Tovar-Ramirez D."/>
        </authorList>
    </citation>
    <scope>NUCLEOTIDE SEQUENCE [LARGE SCALE GENOMIC DNA]</scope>
    <source>
        <strain evidence="2">Araruama</strain>
    </source>
</reference>
<accession>A0A1V1NRN8</accession>
<proteinExistence type="predicted"/>
<organism evidence="1 2">
    <name type="scientific">Candidatus Magnetoglobus multicellularis str. Araruama</name>
    <dbReference type="NCBI Taxonomy" id="890399"/>
    <lineage>
        <taxon>Bacteria</taxon>
        <taxon>Pseudomonadati</taxon>
        <taxon>Thermodesulfobacteriota</taxon>
        <taxon>Desulfobacteria</taxon>
        <taxon>Desulfobacterales</taxon>
        <taxon>Desulfobacteraceae</taxon>
        <taxon>Candidatus Magnetoglobus</taxon>
    </lineage>
</organism>
<dbReference type="InterPro" id="IPR013783">
    <property type="entry name" value="Ig-like_fold"/>
</dbReference>
<name>A0A1V1NRN8_9BACT</name>
<dbReference type="EMBL" id="ATBP01003055">
    <property type="protein sequence ID" value="ETR65228.1"/>
    <property type="molecule type" value="Genomic_DNA"/>
</dbReference>
<evidence type="ECO:0008006" key="3">
    <source>
        <dbReference type="Google" id="ProtNLM"/>
    </source>
</evidence>